<evidence type="ECO:0000313" key="2">
    <source>
        <dbReference type="EMBL" id="CAN63525.1"/>
    </source>
</evidence>
<organism evidence="2">
    <name type="scientific">Vitis vinifera</name>
    <name type="common">Grape</name>
    <dbReference type="NCBI Taxonomy" id="29760"/>
    <lineage>
        <taxon>Eukaryota</taxon>
        <taxon>Viridiplantae</taxon>
        <taxon>Streptophyta</taxon>
        <taxon>Embryophyta</taxon>
        <taxon>Tracheophyta</taxon>
        <taxon>Spermatophyta</taxon>
        <taxon>Magnoliopsida</taxon>
        <taxon>eudicotyledons</taxon>
        <taxon>Gunneridae</taxon>
        <taxon>Pentapetalae</taxon>
        <taxon>rosids</taxon>
        <taxon>Vitales</taxon>
        <taxon>Vitaceae</taxon>
        <taxon>Viteae</taxon>
        <taxon>Vitis</taxon>
    </lineage>
</organism>
<dbReference type="AlphaFoldDB" id="A5BHW2"/>
<protein>
    <submittedName>
        <fullName evidence="2">Uncharacterized protein</fullName>
    </submittedName>
</protein>
<reference evidence="2" key="1">
    <citation type="journal article" date="2007" name="PLoS ONE">
        <title>The first genome sequence of an elite grapevine cultivar (Pinot noir Vitis vinifera L.): coping with a highly heterozygous genome.</title>
        <authorList>
            <person name="Velasco R."/>
            <person name="Zharkikh A."/>
            <person name="Troggio M."/>
            <person name="Cartwright D.A."/>
            <person name="Cestaro A."/>
            <person name="Pruss D."/>
            <person name="Pindo M."/>
            <person name="FitzGerald L.M."/>
            <person name="Vezzulli S."/>
            <person name="Reid J."/>
            <person name="Malacarne G."/>
            <person name="Iliev D."/>
            <person name="Coppola G."/>
            <person name="Wardell B."/>
            <person name="Micheletti D."/>
            <person name="Macalma T."/>
            <person name="Facci M."/>
            <person name="Mitchell J.T."/>
            <person name="Perazzolli M."/>
            <person name="Eldredge G."/>
            <person name="Gatto P."/>
            <person name="Oyzerski R."/>
            <person name="Moretto M."/>
            <person name="Gutin N."/>
            <person name="Stefanini M."/>
            <person name="Chen Y."/>
            <person name="Segala C."/>
            <person name="Davenport C."/>
            <person name="Dematte L."/>
            <person name="Mraz A."/>
            <person name="Battilana J."/>
            <person name="Stormo K."/>
            <person name="Costa F."/>
            <person name="Tao Q."/>
            <person name="Si-Ammour A."/>
            <person name="Harkins T."/>
            <person name="Lackey A."/>
            <person name="Perbost C."/>
            <person name="Taillon B."/>
            <person name="Stella A."/>
            <person name="Solovyev V."/>
            <person name="Fawcett J.A."/>
            <person name="Sterck L."/>
            <person name="Vandepoele K."/>
            <person name="Grando S.M."/>
            <person name="Toppo S."/>
            <person name="Moser C."/>
            <person name="Lanchbury J."/>
            <person name="Bogden R."/>
            <person name="Skolnick M."/>
            <person name="Sgaramella V."/>
            <person name="Bhatnagar S.K."/>
            <person name="Fontana P."/>
            <person name="Gutin A."/>
            <person name="Van de Peer Y."/>
            <person name="Salamini F."/>
            <person name="Viola R."/>
        </authorList>
    </citation>
    <scope>NUCLEOTIDE SEQUENCE</scope>
</reference>
<proteinExistence type="predicted"/>
<evidence type="ECO:0000256" key="1">
    <source>
        <dbReference type="SAM" id="Coils"/>
    </source>
</evidence>
<feature type="coiled-coil region" evidence="1">
    <location>
        <begin position="182"/>
        <end position="216"/>
    </location>
</feature>
<name>A5BHW2_VITVI</name>
<accession>A5BHW2</accession>
<dbReference type="EMBL" id="AM460014">
    <property type="protein sequence ID" value="CAN63525.1"/>
    <property type="molecule type" value="Genomic_DNA"/>
</dbReference>
<keyword evidence="1" id="KW-0175">Coiled coil</keyword>
<gene>
    <name evidence="2" type="ORF">VITISV_041890</name>
</gene>
<sequence>MVLAHPKPFVIPIFPWLASSTPVSGNHFVLKELPFNEVAQLANVEVVDVESILFHGLGETITILGYDSTLSAQPPSVAPADVLNTSNMNELFSILERILVDVTTDHSQNFMACVPHGITDATIEKIMVGVYNLIRQHAHLFEGLWMVEKIRAYTTQNMDDHQELQAHLEATKAAKAAARKMAKEWTSVLRKAKLENEALQAKIRRLKSDNIALRTSKAKTKEASARLKLELDQTRVGFAKEKNELEVAYQQQVDDMFFYDYHCCTKRHDITDDILNIPSNDEDEAMLGLGAGQNDVSTMK</sequence>